<comment type="caution">
    <text evidence="2">The sequence shown here is derived from an EMBL/GenBank/DDBJ whole genome shotgun (WGS) entry which is preliminary data.</text>
</comment>
<keyword evidence="3" id="KW-1185">Reference proteome</keyword>
<dbReference type="Gene3D" id="2.60.40.290">
    <property type="match status" value="1"/>
</dbReference>
<name>A0A8J1U6R4_OWEFU</name>
<dbReference type="OrthoDB" id="428480at2759"/>
<proteinExistence type="predicted"/>
<sequence>MTVNLVSLLTLIVLGEITVIDGLLTQRKLDYIADNLGITYEVVSNFVPNDATYTGKITFKNSGNKVIHNDAWAIYFCHIKIIEEPKIYNGNYMYIEPNGYTDPKTGAKWSHVNGCLFKLEPT</sequence>
<accession>A0A8J1U6R4</accession>
<dbReference type="Proteomes" id="UP000749559">
    <property type="component" value="Unassembled WGS sequence"/>
</dbReference>
<evidence type="ECO:0000313" key="3">
    <source>
        <dbReference type="Proteomes" id="UP000749559"/>
    </source>
</evidence>
<reference evidence="2" key="1">
    <citation type="submission" date="2022-03" db="EMBL/GenBank/DDBJ databases">
        <authorList>
            <person name="Martin C."/>
        </authorList>
    </citation>
    <scope>NUCLEOTIDE SEQUENCE</scope>
</reference>
<dbReference type="AlphaFoldDB" id="A0A8J1U6R4"/>
<dbReference type="InterPro" id="IPR004866">
    <property type="entry name" value="CHB/HEX_N_dom"/>
</dbReference>
<gene>
    <name evidence="2" type="ORF">OFUS_LOCUS16610</name>
</gene>
<dbReference type="InterPro" id="IPR012291">
    <property type="entry name" value="CBM2_carb-bd_dom_sf"/>
</dbReference>
<dbReference type="InterPro" id="IPR008965">
    <property type="entry name" value="CBM2/CBM3_carb-bd_dom_sf"/>
</dbReference>
<organism evidence="2 3">
    <name type="scientific">Owenia fusiformis</name>
    <name type="common">Polychaete worm</name>
    <dbReference type="NCBI Taxonomy" id="6347"/>
    <lineage>
        <taxon>Eukaryota</taxon>
        <taxon>Metazoa</taxon>
        <taxon>Spiralia</taxon>
        <taxon>Lophotrochozoa</taxon>
        <taxon>Annelida</taxon>
        <taxon>Polychaeta</taxon>
        <taxon>Sedentaria</taxon>
        <taxon>Canalipalpata</taxon>
        <taxon>Sabellida</taxon>
        <taxon>Oweniida</taxon>
        <taxon>Oweniidae</taxon>
        <taxon>Owenia</taxon>
    </lineage>
</organism>
<dbReference type="GO" id="GO:0030247">
    <property type="term" value="F:polysaccharide binding"/>
    <property type="evidence" value="ECO:0007669"/>
    <property type="project" value="InterPro"/>
</dbReference>
<feature type="non-terminal residue" evidence="2">
    <location>
        <position position="1"/>
    </location>
</feature>
<evidence type="ECO:0000256" key="1">
    <source>
        <dbReference type="ARBA" id="ARBA00033000"/>
    </source>
</evidence>
<protein>
    <recommendedName>
        <fullName evidence="1">N-acetyl-beta-glucosaminidase</fullName>
    </recommendedName>
</protein>
<dbReference type="GO" id="GO:0004553">
    <property type="term" value="F:hydrolase activity, hydrolyzing O-glycosyl compounds"/>
    <property type="evidence" value="ECO:0007669"/>
    <property type="project" value="InterPro"/>
</dbReference>
<dbReference type="SUPFAM" id="SSF49384">
    <property type="entry name" value="Carbohydrate-binding domain"/>
    <property type="match status" value="1"/>
</dbReference>
<dbReference type="Pfam" id="PF03173">
    <property type="entry name" value="CHB_HEX"/>
    <property type="match status" value="1"/>
</dbReference>
<evidence type="ECO:0000313" key="2">
    <source>
        <dbReference type="EMBL" id="CAH1791535.1"/>
    </source>
</evidence>
<dbReference type="EMBL" id="CAIIXF020000008">
    <property type="protein sequence ID" value="CAH1791535.1"/>
    <property type="molecule type" value="Genomic_DNA"/>
</dbReference>